<reference evidence="2" key="1">
    <citation type="submission" date="2016-05" db="EMBL/GenBank/DDBJ databases">
        <authorList>
            <person name="Lavstsen T."/>
            <person name="Jespersen J.S."/>
        </authorList>
    </citation>
    <scope>NUCLEOTIDE SEQUENCE [LARGE SCALE GENOMIC DNA]</scope>
</reference>
<evidence type="ECO:0000313" key="3">
    <source>
        <dbReference type="EMBL" id="SBT00954.1"/>
    </source>
</evidence>
<keyword evidence="1" id="KW-0812">Transmembrane</keyword>
<dbReference type="AlphaFoldDB" id="A0A1A8WFE5"/>
<gene>
    <name evidence="3" type="ORF">POVCU1_063560</name>
    <name evidence="2" type="ORF">POVCU2_0058580</name>
</gene>
<dbReference type="EMBL" id="FLQU01000838">
    <property type="protein sequence ID" value="SBS89911.1"/>
    <property type="molecule type" value="Genomic_DNA"/>
</dbReference>
<dbReference type="VEuPathDB" id="PlasmoDB:PocGH01_00064200"/>
<name>A0A1A8WFE5_PLAOA</name>
<dbReference type="InterPro" id="IPR008780">
    <property type="entry name" value="Plasmodium_Vir"/>
</dbReference>
<keyword evidence="1" id="KW-1133">Transmembrane helix</keyword>
<dbReference type="Pfam" id="PF05795">
    <property type="entry name" value="Plasmodium_Vir"/>
    <property type="match status" value="1"/>
</dbReference>
<evidence type="ECO:0000256" key="1">
    <source>
        <dbReference type="SAM" id="Phobius"/>
    </source>
</evidence>
<accession>A0A1A8WFE5</accession>
<dbReference type="EMBL" id="FLQV01002207">
    <property type="protein sequence ID" value="SBT00954.1"/>
    <property type="molecule type" value="Genomic_DNA"/>
</dbReference>
<evidence type="ECO:0000313" key="5">
    <source>
        <dbReference type="Proteomes" id="UP000078560"/>
    </source>
</evidence>
<keyword evidence="1" id="KW-0472">Membrane</keyword>
<evidence type="ECO:0000313" key="2">
    <source>
        <dbReference type="EMBL" id="SBS89911.1"/>
    </source>
</evidence>
<feature type="transmembrane region" description="Helical" evidence="1">
    <location>
        <begin position="281"/>
        <end position="299"/>
    </location>
</feature>
<evidence type="ECO:0000313" key="4">
    <source>
        <dbReference type="Proteomes" id="UP000078546"/>
    </source>
</evidence>
<protein>
    <submittedName>
        <fullName evidence="2">PIR Superfamily Protein</fullName>
    </submittedName>
</protein>
<proteinExistence type="predicted"/>
<sequence length="345" mass="41387">MAIPDSKKCELPSEKYYNDFERGKITKKYHSFCDSNENTSKGENILSKYAILKNYCYEQASNLKNLTEEKVMPTNLKKRCTYPQYRLHNKFINTVDSKFILIYIMLLYSVWLNIKEYLDASIQDKCNAKFPTLGIDYFIKWKKIHDYNSNKVKYLFQKNEDYMENCNEICMEKRREDYCKYIIDIFNIYKEFEHVCNTEMNNQRCPEFWDELKNNYSINSEIELMCKEVHDKLGFYKIMVPLGGEGEEKYIEQYESEHIFSFFEKLIGYSIKYYLSKTIHYSKYIVLPIILILLFYSFMKKLSLFGSNINLHVDMRKMWRNVQGVTNPETLHNPRKLPSAGNKMN</sequence>
<reference evidence="4 5" key="2">
    <citation type="submission" date="2016-05" db="EMBL/GenBank/DDBJ databases">
        <authorList>
            <person name="Naeem Raeece"/>
        </authorList>
    </citation>
    <scope>NUCLEOTIDE SEQUENCE [LARGE SCALE GENOMIC DNA]</scope>
</reference>
<organism evidence="2 5">
    <name type="scientific">Plasmodium ovale curtisi</name>
    <dbReference type="NCBI Taxonomy" id="864141"/>
    <lineage>
        <taxon>Eukaryota</taxon>
        <taxon>Sar</taxon>
        <taxon>Alveolata</taxon>
        <taxon>Apicomplexa</taxon>
        <taxon>Aconoidasida</taxon>
        <taxon>Haemosporida</taxon>
        <taxon>Plasmodiidae</taxon>
        <taxon>Plasmodium</taxon>
        <taxon>Plasmodium (Plasmodium)</taxon>
    </lineage>
</organism>
<dbReference type="Proteomes" id="UP000078546">
    <property type="component" value="Unassembled WGS sequence"/>
</dbReference>
<dbReference type="Proteomes" id="UP000078560">
    <property type="component" value="Unassembled WGS sequence"/>
</dbReference>